<dbReference type="EMBL" id="SNRY01000635">
    <property type="protein sequence ID" value="KAA6338202.1"/>
    <property type="molecule type" value="Genomic_DNA"/>
</dbReference>
<dbReference type="SUPFAM" id="SSF51430">
    <property type="entry name" value="NAD(P)-linked oxidoreductase"/>
    <property type="match status" value="1"/>
</dbReference>
<dbReference type="Gene3D" id="3.20.20.100">
    <property type="entry name" value="NADP-dependent oxidoreductase domain"/>
    <property type="match status" value="1"/>
</dbReference>
<organism evidence="2">
    <name type="scientific">termite gut metagenome</name>
    <dbReference type="NCBI Taxonomy" id="433724"/>
    <lineage>
        <taxon>unclassified sequences</taxon>
        <taxon>metagenomes</taxon>
        <taxon>organismal metagenomes</taxon>
    </lineage>
</organism>
<reference evidence="2" key="1">
    <citation type="submission" date="2019-03" db="EMBL/GenBank/DDBJ databases">
        <title>Single cell metagenomics reveals metabolic interactions within the superorganism composed of flagellate Streblomastix strix and complex community of Bacteroidetes bacteria on its surface.</title>
        <authorList>
            <person name="Treitli S.C."/>
            <person name="Kolisko M."/>
            <person name="Husnik F."/>
            <person name="Keeling P."/>
            <person name="Hampl V."/>
        </authorList>
    </citation>
    <scope>NUCLEOTIDE SEQUENCE</scope>
    <source>
        <strain evidence="2">STM</strain>
    </source>
</reference>
<dbReference type="CDD" id="cd19097">
    <property type="entry name" value="AKR_unchar"/>
    <property type="match status" value="1"/>
</dbReference>
<dbReference type="AlphaFoldDB" id="A0A5J4RXJ5"/>
<evidence type="ECO:0000313" key="2">
    <source>
        <dbReference type="EMBL" id="KAA6338202.1"/>
    </source>
</evidence>
<dbReference type="Pfam" id="PF00248">
    <property type="entry name" value="Aldo_ket_red"/>
    <property type="match status" value="1"/>
</dbReference>
<proteinExistence type="predicted"/>
<dbReference type="InterPro" id="IPR036812">
    <property type="entry name" value="NAD(P)_OxRdtase_dom_sf"/>
</dbReference>
<sequence length="282" mass="32083">MSLVINNKIGIGTAQFGMRYGISNFNGQTSPSEVKRILHVCHLNEIKYIDTAAAYGKAENILGLNDLSNFRIITKFMHYSGKGMIKEQLNTSLNNLKIKSLYGLLAHKPLELLSDDFYWNELIALKETGKIKKIGLSFNTVTEMELLLEKGRIPDIIQVPYNYLDNRFEKLMIDLKKKGCEIHARSIFLQGLFFRNIDTLDSFFDEVKPILNFVKENVKSLEGTLLNFVIEKEFVDVAIIGIENSIQLINNINSINKGEKLPPLNKKISDSILIPSNWNIKT</sequence>
<feature type="domain" description="NADP-dependent oxidoreductase" evidence="1">
    <location>
        <begin position="8"/>
        <end position="256"/>
    </location>
</feature>
<evidence type="ECO:0000259" key="1">
    <source>
        <dbReference type="Pfam" id="PF00248"/>
    </source>
</evidence>
<dbReference type="InterPro" id="IPR023210">
    <property type="entry name" value="NADP_OxRdtase_dom"/>
</dbReference>
<dbReference type="InterPro" id="IPR053135">
    <property type="entry name" value="AKR2_Oxidoreductase"/>
</dbReference>
<protein>
    <recommendedName>
        <fullName evidence="1">NADP-dependent oxidoreductase domain-containing protein</fullName>
    </recommendedName>
</protein>
<name>A0A5J4RXJ5_9ZZZZ</name>
<gene>
    <name evidence="2" type="ORF">EZS27_013768</name>
</gene>
<accession>A0A5J4RXJ5</accession>
<comment type="caution">
    <text evidence="2">The sequence shown here is derived from an EMBL/GenBank/DDBJ whole genome shotgun (WGS) entry which is preliminary data.</text>
</comment>
<dbReference type="PANTHER" id="PTHR43312">
    <property type="entry name" value="D-THREO-ALDOSE 1-DEHYDROGENASE"/>
    <property type="match status" value="1"/>
</dbReference>
<dbReference type="PANTHER" id="PTHR43312:SF1">
    <property type="entry name" value="NADP-DEPENDENT OXIDOREDUCTASE DOMAIN-CONTAINING PROTEIN"/>
    <property type="match status" value="1"/>
</dbReference>